<proteinExistence type="predicted"/>
<accession>A0ABP0UDC6</accession>
<name>A0ABP0UDC6_9BRYO</name>
<keyword evidence="1" id="KW-1133">Transmembrane helix</keyword>
<gene>
    <name evidence="2" type="ORF">CSSPTR1EN2_LOCUS14471</name>
</gene>
<evidence type="ECO:0000313" key="2">
    <source>
        <dbReference type="EMBL" id="CAK9219402.1"/>
    </source>
</evidence>
<evidence type="ECO:0000256" key="1">
    <source>
        <dbReference type="SAM" id="Phobius"/>
    </source>
</evidence>
<dbReference type="EMBL" id="OZ019895">
    <property type="protein sequence ID" value="CAK9219402.1"/>
    <property type="molecule type" value="Genomic_DNA"/>
</dbReference>
<organism evidence="2 3">
    <name type="scientific">Sphagnum troendelagicum</name>
    <dbReference type="NCBI Taxonomy" id="128251"/>
    <lineage>
        <taxon>Eukaryota</taxon>
        <taxon>Viridiplantae</taxon>
        <taxon>Streptophyta</taxon>
        <taxon>Embryophyta</taxon>
        <taxon>Bryophyta</taxon>
        <taxon>Sphagnophytina</taxon>
        <taxon>Sphagnopsida</taxon>
        <taxon>Sphagnales</taxon>
        <taxon>Sphagnaceae</taxon>
        <taxon>Sphagnum</taxon>
    </lineage>
</organism>
<reference evidence="2" key="1">
    <citation type="submission" date="2024-02" db="EMBL/GenBank/DDBJ databases">
        <authorList>
            <consortium name="ELIXIR-Norway"/>
            <consortium name="Elixir Norway"/>
        </authorList>
    </citation>
    <scope>NUCLEOTIDE SEQUENCE</scope>
</reference>
<keyword evidence="1" id="KW-0812">Transmembrane</keyword>
<sequence length="72" mass="7742">MFQVCVEEDAGAAAAAAPSLELLRSSFSLSSAVAMCWIGPEFGVVLQFGLVFWFSHQQLGRSFVGEKEICAL</sequence>
<evidence type="ECO:0000313" key="3">
    <source>
        <dbReference type="Proteomes" id="UP001497512"/>
    </source>
</evidence>
<feature type="transmembrane region" description="Helical" evidence="1">
    <location>
        <begin position="32"/>
        <end position="54"/>
    </location>
</feature>
<keyword evidence="1" id="KW-0472">Membrane</keyword>
<protein>
    <submittedName>
        <fullName evidence="2">Uncharacterized protein</fullName>
    </submittedName>
</protein>
<dbReference type="Proteomes" id="UP001497512">
    <property type="component" value="Chromosome 3"/>
</dbReference>
<keyword evidence="3" id="KW-1185">Reference proteome</keyword>